<dbReference type="Proteomes" id="UP000515268">
    <property type="component" value="Chromosome PVPCR_05"/>
</dbReference>
<reference evidence="2 3" key="1">
    <citation type="submission" date="2020-08" db="EMBL/GenBank/DDBJ databases">
        <authorList>
            <person name="Ramaprasad A."/>
        </authorList>
    </citation>
    <scope>NUCLEOTIDE SEQUENCE [LARGE SCALE GENOMIC DNA]</scope>
</reference>
<feature type="compositionally biased region" description="Low complexity" evidence="1">
    <location>
        <begin position="611"/>
        <end position="622"/>
    </location>
</feature>
<protein>
    <submittedName>
        <fullName evidence="2">Uncharacterized protein</fullName>
    </submittedName>
</protein>
<keyword evidence="3" id="KW-1185">Reference proteome</keyword>
<accession>A0A6V7SHT6</accession>
<feature type="region of interest" description="Disordered" evidence="1">
    <location>
        <begin position="1009"/>
        <end position="1033"/>
    </location>
</feature>
<feature type="compositionally biased region" description="Low complexity" evidence="1">
    <location>
        <begin position="688"/>
        <end position="706"/>
    </location>
</feature>
<dbReference type="OrthoDB" id="378857at2759"/>
<organism evidence="2 3">
    <name type="scientific">Plasmodium vinckei petteri</name>
    <dbReference type="NCBI Taxonomy" id="138298"/>
    <lineage>
        <taxon>Eukaryota</taxon>
        <taxon>Sar</taxon>
        <taxon>Alveolata</taxon>
        <taxon>Apicomplexa</taxon>
        <taxon>Aconoidasida</taxon>
        <taxon>Haemosporida</taxon>
        <taxon>Plasmodiidae</taxon>
        <taxon>Plasmodium</taxon>
        <taxon>Plasmodium (Vinckeia)</taxon>
    </lineage>
</organism>
<evidence type="ECO:0000313" key="2">
    <source>
        <dbReference type="EMBL" id="CAD2098581.1"/>
    </source>
</evidence>
<evidence type="ECO:0000256" key="1">
    <source>
        <dbReference type="SAM" id="MobiDB-lite"/>
    </source>
</evidence>
<feature type="compositionally biased region" description="Basic and acidic residues" evidence="1">
    <location>
        <begin position="572"/>
        <end position="593"/>
    </location>
</feature>
<evidence type="ECO:0000313" key="3">
    <source>
        <dbReference type="Proteomes" id="UP000515268"/>
    </source>
</evidence>
<name>A0A6V7SHT6_PLAVN</name>
<gene>
    <name evidence="2" type="ORF">PVPCR_0501700</name>
</gene>
<dbReference type="VEuPathDB" id="PlasmoDB:PVPCR_0501700"/>
<feature type="compositionally biased region" description="Low complexity" evidence="1">
    <location>
        <begin position="594"/>
        <end position="603"/>
    </location>
</feature>
<proteinExistence type="predicted"/>
<feature type="region of interest" description="Disordered" evidence="1">
    <location>
        <begin position="563"/>
        <end position="709"/>
    </location>
</feature>
<dbReference type="EMBL" id="LR865410">
    <property type="protein sequence ID" value="CAD2098581.1"/>
    <property type="molecule type" value="Genomic_DNA"/>
</dbReference>
<feature type="compositionally biased region" description="Acidic residues" evidence="1">
    <location>
        <begin position="644"/>
        <end position="653"/>
    </location>
</feature>
<sequence>MVRNKNMNSNVDLCVNHVDINNTYVDILNIHETLINHIQAIAPQFYNLVETNFNLKNETNEIIKNVGHDSNGGSSDNNNNNSYINSCNNNFSLKKNITYPINNNDKDNINFSNNPHIYNLYTNNYIPNYYNYNSVTLNADEIPNKHDEYNNYDISDKKILMSNNLLYKKNKTEQIIKLKEKNDCFINTTYGNYDSINKRVLKNTDEQKKQLYECSNICKTAINIDHVNNTIYSRQLTANINDSNAANSENFTQMHTSQKNKECIKNIQYPAYYLHLNSQDQIIDNNINDIVSLGKQVRNCDTEYLGGCNVTKFEKEIKICENMEKYVNCNNHSDLRMGTHSKFETQYCANCSNFKKNMIKINNIQNCLKNTCISHNYMNKSGKNEKYENVHTLNSDENGEGNFDYENFFPNNLNNTHVGGNLEGYGTKLSKYDINPRKDIKKYNEINNSYNFSKNDQQIYKPVYYNNCDTNDDIDFPKDNNQSNKTIPNICDENILFNKLNKENYIQMAEEIINYVHAGKMQFDFLKNETNSRLSTGEENNIYKFESDILFGHQNYNNMENTHCDNYYSNHSSKEDNNSNEQDSRTNKYDDKSNSQSNNNDTTNGGGIGIGLNNKNTSSSNDDGNDDDDKSRDGDKQNYNYHEIDDEEVEDKNEDDKKDQDNEINDKQNDEINNELNDKENSNEQIATHTTMNNSDNNNNIQTNGNQVYDSKNGVVPKINGPKVAPNDNSNNNYMPYNKIYSNDSTFMDAHIYDRNVDTDSVNNFTDSNVANNQENLNILNKHNNATNMNEGNYFGNDGRTSYGNRNNGGNVNFPEHVQNRFSKSNINNVHILNGNKNDNSFRNVKKNSINDITMNVHNYNNEVATDFPHNFPGKYSGNYPGNYSSNIPQNFPPNFSNNDMHNTCDNIYNNYNINTNDQNNKCINDISKNCVESDLIKFTNNTYVDIHKIIKNDDMLKMEFTKMEDCFKNVPLPNKMSSIDGTKVSGDNITDPSLDKMRINNKTNPIVRNGINTYNGGSKSKSKNNSKDNDMSRMYDNYKQLLTLDDTMIDGYNNQNFDELYFLQNNNIHPNVLNNDMINDSIVNNNIEKIIDIMNINNENIINKNMPFEGGGNMIPSIPGGTGFVGSPVDVANPHLANASNQIMINNRSNCNSRENLKNPHNNISQILQQNAYIQGKEKKRKITCINTNNENPCGIINKMDSMKDCGILKEFDDNKCVNANNGNSTRYNKDKKKIYQKMDIRMLNKTVQKNKEICTNCYIHYDHSKSSYILTFINRKQKKQRKIFPVEPNEKDEPYIIKIINYINKLKEENKIYGVNANGNMKEIEEGKNSLEYNKQPLVDFSNNPHRSNIIKPVINNVRIDNTIDNNKRNSIYGIPEGNRNNNYFDARNSSNLGVYINPKQFSNTKPIHNEQQYGEDGNLIIKKKNSHTGINNMRSGNNFTKQFAKMPYIQPNNMNYAHNDIANINNRGNNFIKPMNYFDNIPASQNMDYMNYNMVNNTCAEEKQPINMFYDHDNNNNNSGNGNGSKQVDENYVSDINMIHNMNPEIANNLNGGINQNMRMANINYVPNINENCNRINSVPLHINHNMNNHFHTNMNDINNNTYGNNFYDNVSSDVNGKNNIYPFSNMKGMNIMNANNNPHSPISSSGCGTIPANPSAPNNSIQNSQHNNTNNLLINQNDEYHSANIMNNMNYNIYSGNMSNNDDSEMIKNYNNIINDYQRNMYNSGNYGAPNSMESILSLRGGSVHNNE</sequence>
<feature type="compositionally biased region" description="Basic and acidic residues" evidence="1">
    <location>
        <begin position="654"/>
        <end position="682"/>
    </location>
</feature>